<reference evidence="1 2" key="1">
    <citation type="submission" date="2022-02" db="EMBL/GenBank/DDBJ databases">
        <authorList>
            <person name="Min J."/>
        </authorList>
    </citation>
    <scope>NUCLEOTIDE SEQUENCE [LARGE SCALE GENOMIC DNA]</scope>
    <source>
        <strain evidence="1 2">GR10-1</strain>
    </source>
</reference>
<keyword evidence="2" id="KW-1185">Reference proteome</keyword>
<gene>
    <name evidence="1" type="ORF">MKP09_15520</name>
</gene>
<sequence>MKRSVEYQPVNWINGMKINKTHFVAERNATLYQQALGNTTFLNDHNYGMLPFTGNQPASKIWLSVDNANHVNIRIMSCLAITRGGYIVDFNSDEADVANPLSAKIPGLSIPFSQLKGKSEAFYVILSVNPYNPEPTGSANPEEQPVRLPFLRPRYSVLLLEEEETSVNTLGEFQLPIGKVEIKDQTVVLVENYIPASTTVNSNELLLQHHAQTEQFFGKLELDALQILQKILQKNQQNDITEPVRKLCEQVLSYISNVYGTYRQTTRYSAPIHLVAAISGLARTVKNAIDIYVGTAKEEMINYFTEWCNVKQGELEDEIADVCNYKYDHLNIHTGVQKCSDFCGLMLSLFDALAALDYIGKKKETGIFVKEQLIVPEEDIQSRRRGFFLAD</sequence>
<dbReference type="RefSeq" id="WP_240830889.1">
    <property type="nucleotide sequence ID" value="NZ_JAKWBL010000003.1"/>
</dbReference>
<evidence type="ECO:0000313" key="1">
    <source>
        <dbReference type="EMBL" id="MCH5599215.1"/>
    </source>
</evidence>
<proteinExistence type="predicted"/>
<dbReference type="Proteomes" id="UP001202248">
    <property type="component" value="Unassembled WGS sequence"/>
</dbReference>
<name>A0ABS9SLM8_9BACT</name>
<comment type="caution">
    <text evidence="1">The sequence shown here is derived from an EMBL/GenBank/DDBJ whole genome shotgun (WGS) entry which is preliminary data.</text>
</comment>
<protein>
    <recommendedName>
        <fullName evidence="3">DNA primase/polymerase bifunctional N-terminal domain-containing protein</fullName>
    </recommendedName>
</protein>
<organism evidence="1 2">
    <name type="scientific">Niabella ginsengisoli</name>
    <dbReference type="NCBI Taxonomy" id="522298"/>
    <lineage>
        <taxon>Bacteria</taxon>
        <taxon>Pseudomonadati</taxon>
        <taxon>Bacteroidota</taxon>
        <taxon>Chitinophagia</taxon>
        <taxon>Chitinophagales</taxon>
        <taxon>Chitinophagaceae</taxon>
        <taxon>Niabella</taxon>
    </lineage>
</organism>
<evidence type="ECO:0008006" key="3">
    <source>
        <dbReference type="Google" id="ProtNLM"/>
    </source>
</evidence>
<dbReference type="EMBL" id="JAKWBL010000003">
    <property type="protein sequence ID" value="MCH5599215.1"/>
    <property type="molecule type" value="Genomic_DNA"/>
</dbReference>
<evidence type="ECO:0000313" key="2">
    <source>
        <dbReference type="Proteomes" id="UP001202248"/>
    </source>
</evidence>
<accession>A0ABS9SLM8</accession>